<accession>A0A5J4VHU9</accession>
<protein>
    <submittedName>
        <fullName evidence="1">Uncharacterized protein</fullName>
    </submittedName>
</protein>
<dbReference type="EMBL" id="SNRW01006998">
    <property type="protein sequence ID" value="KAA6382034.1"/>
    <property type="molecule type" value="Genomic_DNA"/>
</dbReference>
<dbReference type="AlphaFoldDB" id="A0A5J4VHU9"/>
<organism evidence="1 2">
    <name type="scientific">Streblomastix strix</name>
    <dbReference type="NCBI Taxonomy" id="222440"/>
    <lineage>
        <taxon>Eukaryota</taxon>
        <taxon>Metamonada</taxon>
        <taxon>Preaxostyla</taxon>
        <taxon>Oxymonadida</taxon>
        <taxon>Streblomastigidae</taxon>
        <taxon>Streblomastix</taxon>
    </lineage>
</organism>
<gene>
    <name evidence="1" type="ORF">EZS28_022437</name>
</gene>
<reference evidence="1 2" key="1">
    <citation type="submission" date="2019-03" db="EMBL/GenBank/DDBJ databases">
        <title>Single cell metagenomics reveals metabolic interactions within the superorganism composed of flagellate Streblomastix strix and complex community of Bacteroidetes bacteria on its surface.</title>
        <authorList>
            <person name="Treitli S.C."/>
            <person name="Kolisko M."/>
            <person name="Husnik F."/>
            <person name="Keeling P."/>
            <person name="Hampl V."/>
        </authorList>
    </citation>
    <scope>NUCLEOTIDE SEQUENCE [LARGE SCALE GENOMIC DNA]</scope>
    <source>
        <strain evidence="1">ST1C</strain>
    </source>
</reference>
<name>A0A5J4VHU9_9EUKA</name>
<comment type="caution">
    <text evidence="1">The sequence shown here is derived from an EMBL/GenBank/DDBJ whole genome shotgun (WGS) entry which is preliminary data.</text>
</comment>
<evidence type="ECO:0000313" key="2">
    <source>
        <dbReference type="Proteomes" id="UP000324800"/>
    </source>
</evidence>
<evidence type="ECO:0000313" key="1">
    <source>
        <dbReference type="EMBL" id="KAA6382034.1"/>
    </source>
</evidence>
<dbReference type="Proteomes" id="UP000324800">
    <property type="component" value="Unassembled WGS sequence"/>
</dbReference>
<sequence length="189" mass="22037">MKYDEKVDRNDVNKIGKLRNVVLPFSKIKDKSHDKLSHRSIATSEILEYNQLNQIYGMKNLNGFADVFGSLNFDINVIKYKRKAYREIQGNVVENIDLTYEQAVILINGLENLIIHNYVSEKDNNEASLFTLFLFINQLRKIPEVDEGFMNEIYDTVSELPGLTAKARENFDSKRKQLQYKLSSPYYLQ</sequence>
<proteinExistence type="predicted"/>